<feature type="region of interest" description="Disordered" evidence="1">
    <location>
        <begin position="356"/>
        <end position="420"/>
    </location>
</feature>
<dbReference type="PANTHER" id="PTHR23322:SF6">
    <property type="entry name" value="UBX DOMAIN-CONTAINING PROTEIN 7"/>
    <property type="match status" value="1"/>
</dbReference>
<evidence type="ECO:0000256" key="1">
    <source>
        <dbReference type="SAM" id="MobiDB-lite"/>
    </source>
</evidence>
<dbReference type="Gene3D" id="3.10.20.90">
    <property type="entry name" value="Phosphatidylinositol 3-kinase Catalytic Subunit, Chain A, domain 1"/>
    <property type="match status" value="1"/>
</dbReference>
<dbReference type="PANTHER" id="PTHR23322">
    <property type="entry name" value="FAS-ASSOCIATED PROTEIN"/>
    <property type="match status" value="1"/>
</dbReference>
<reference evidence="3" key="1">
    <citation type="submission" date="2021-01" db="EMBL/GenBank/DDBJ databases">
        <authorList>
            <person name="Corre E."/>
            <person name="Pelletier E."/>
            <person name="Niang G."/>
            <person name="Scheremetjew M."/>
            <person name="Finn R."/>
            <person name="Kale V."/>
            <person name="Holt S."/>
            <person name="Cochrane G."/>
            <person name="Meng A."/>
            <person name="Brown T."/>
            <person name="Cohen L."/>
        </authorList>
    </citation>
    <scope>NUCLEOTIDE SEQUENCE</scope>
</reference>
<feature type="region of interest" description="Disordered" evidence="1">
    <location>
        <begin position="38"/>
        <end position="62"/>
    </location>
</feature>
<dbReference type="CDD" id="cd14273">
    <property type="entry name" value="UBA_TAP-C_like"/>
    <property type="match status" value="1"/>
</dbReference>
<dbReference type="InterPro" id="IPR006577">
    <property type="entry name" value="UAS"/>
</dbReference>
<dbReference type="CDD" id="cd02958">
    <property type="entry name" value="UAS"/>
    <property type="match status" value="1"/>
</dbReference>
<dbReference type="EMBL" id="HBFI01000313">
    <property type="protein sequence ID" value="CAD8731344.1"/>
    <property type="molecule type" value="Transcribed_RNA"/>
</dbReference>
<feature type="region of interest" description="Disordered" evidence="1">
    <location>
        <begin position="81"/>
        <end position="106"/>
    </location>
</feature>
<dbReference type="SMART" id="SM00166">
    <property type="entry name" value="UBX"/>
    <property type="match status" value="1"/>
</dbReference>
<gene>
    <name evidence="3" type="ORF">EMAR1385_LOCUS223</name>
</gene>
<dbReference type="GO" id="GO:0043130">
    <property type="term" value="F:ubiquitin binding"/>
    <property type="evidence" value="ECO:0007669"/>
    <property type="project" value="TreeGrafter"/>
</dbReference>
<organism evidence="3">
    <name type="scientific">Elphidium margaritaceum</name>
    <dbReference type="NCBI Taxonomy" id="933848"/>
    <lineage>
        <taxon>Eukaryota</taxon>
        <taxon>Sar</taxon>
        <taxon>Rhizaria</taxon>
        <taxon>Retaria</taxon>
        <taxon>Foraminifera</taxon>
        <taxon>Rotaliida</taxon>
        <taxon>Elphidiidae</taxon>
        <taxon>Elphidium</taxon>
    </lineage>
</organism>
<feature type="compositionally biased region" description="Low complexity" evidence="1">
    <location>
        <begin position="370"/>
        <end position="387"/>
    </location>
</feature>
<dbReference type="Pfam" id="PF14555">
    <property type="entry name" value="UBA_4"/>
    <property type="match status" value="1"/>
</dbReference>
<accession>A0A7S0TBG1</accession>
<dbReference type="InterPro" id="IPR050730">
    <property type="entry name" value="UBX_domain-protein"/>
</dbReference>
<dbReference type="Pfam" id="PF00789">
    <property type="entry name" value="UBX"/>
    <property type="match status" value="1"/>
</dbReference>
<feature type="compositionally biased region" description="Low complexity" evidence="1">
    <location>
        <begin position="81"/>
        <end position="97"/>
    </location>
</feature>
<evidence type="ECO:0000259" key="2">
    <source>
        <dbReference type="PROSITE" id="PS50033"/>
    </source>
</evidence>
<protein>
    <recommendedName>
        <fullName evidence="2">UBX domain-containing protein</fullName>
    </recommendedName>
</protein>
<name>A0A7S0TBG1_9EUKA</name>
<dbReference type="Gene3D" id="1.10.8.10">
    <property type="entry name" value="DNA helicase RuvA subunit, C-terminal domain"/>
    <property type="match status" value="1"/>
</dbReference>
<dbReference type="GO" id="GO:0043161">
    <property type="term" value="P:proteasome-mediated ubiquitin-dependent protein catabolic process"/>
    <property type="evidence" value="ECO:0007669"/>
    <property type="project" value="TreeGrafter"/>
</dbReference>
<dbReference type="Gene3D" id="3.40.30.10">
    <property type="entry name" value="Glutaredoxin"/>
    <property type="match status" value="1"/>
</dbReference>
<dbReference type="InterPro" id="IPR036249">
    <property type="entry name" value="Thioredoxin-like_sf"/>
</dbReference>
<dbReference type="GO" id="GO:0005634">
    <property type="term" value="C:nucleus"/>
    <property type="evidence" value="ECO:0007669"/>
    <property type="project" value="TreeGrafter"/>
</dbReference>
<dbReference type="InterPro" id="IPR029071">
    <property type="entry name" value="Ubiquitin-like_domsf"/>
</dbReference>
<dbReference type="SUPFAM" id="SSF52833">
    <property type="entry name" value="Thioredoxin-like"/>
    <property type="match status" value="1"/>
</dbReference>
<dbReference type="PROSITE" id="PS50330">
    <property type="entry name" value="UIM"/>
    <property type="match status" value="1"/>
</dbReference>
<proteinExistence type="predicted"/>
<feature type="domain" description="UBX" evidence="2">
    <location>
        <begin position="413"/>
        <end position="488"/>
    </location>
</feature>
<dbReference type="InterPro" id="IPR001012">
    <property type="entry name" value="UBX_dom"/>
</dbReference>
<sequence>MAITAADPEVAKKFLKATSWDINTAMDRYMAFDGDASKLAPATSSHPDPSSMAAQGPPPTGLVSQTANMLSSAFGGMFGAQGQAPVSAPQPTQAMQMPPQPMHGALSQTDQDALLAQQLSSQSAAAGPGAGPQQPFIRAPDAAFQDQMIGPYVNQFGSSSYKQRRDQQENFGKDWQRGPTNKKSNYLSNLFSDPTYKFQGSLEDAKKKGARENKWILVNIQNTENFCSHCLNRDVWKDKELSPVVQESFVFYQWVDSTDDAKRVMNLYHVTKIPCILVLDPATGRQEHEFVVPDAPDRITQVKLRLLEFLDDSPNPKAKKKKVIPVSVATKDIAPVSQVASHEEQELQKAIQASLMESKEDDDATAAAVSNGQQQHSSNGQQQQQQQETMEESADVAMQEAEEEELESQPDNGDPNANAIRIRMPNGSVVQRLFRKDSKVSQLYVWCRLTLDGKSVSLLQTMPRLKLDDQKEKTLKELGLIRATLVCSVQD</sequence>
<feature type="compositionally biased region" description="Acidic residues" evidence="1">
    <location>
        <begin position="389"/>
        <end position="408"/>
    </location>
</feature>
<dbReference type="InterPro" id="IPR003903">
    <property type="entry name" value="UIM_dom"/>
</dbReference>
<dbReference type="Pfam" id="PF13899">
    <property type="entry name" value="Thioredoxin_7"/>
    <property type="match status" value="1"/>
</dbReference>
<dbReference type="CDD" id="cd01767">
    <property type="entry name" value="UBX"/>
    <property type="match status" value="1"/>
</dbReference>
<dbReference type="SUPFAM" id="SSF54236">
    <property type="entry name" value="Ubiquitin-like"/>
    <property type="match status" value="1"/>
</dbReference>
<dbReference type="AlphaFoldDB" id="A0A7S0TBG1"/>
<dbReference type="PROSITE" id="PS50033">
    <property type="entry name" value="UBX"/>
    <property type="match status" value="1"/>
</dbReference>
<dbReference type="SMART" id="SM00594">
    <property type="entry name" value="UAS"/>
    <property type="match status" value="1"/>
</dbReference>
<evidence type="ECO:0000313" key="3">
    <source>
        <dbReference type="EMBL" id="CAD8731344.1"/>
    </source>
</evidence>